<protein>
    <recommendedName>
        <fullName evidence="3">RAVE subunit 2/Rogdi</fullName>
    </recommendedName>
</protein>
<evidence type="ECO:0008006" key="3">
    <source>
        <dbReference type="Google" id="ProtNLM"/>
    </source>
</evidence>
<dbReference type="AlphaFoldDB" id="A0A8E2EFQ3"/>
<gene>
    <name evidence="1" type="ORF">K432DRAFT_468924</name>
</gene>
<dbReference type="Pfam" id="PF10259">
    <property type="entry name" value="Rogdi_lz"/>
    <property type="match status" value="1"/>
</dbReference>
<dbReference type="OrthoDB" id="66510at2759"/>
<organism evidence="1 2">
    <name type="scientific">Lepidopterella palustris CBS 459.81</name>
    <dbReference type="NCBI Taxonomy" id="1314670"/>
    <lineage>
        <taxon>Eukaryota</taxon>
        <taxon>Fungi</taxon>
        <taxon>Dikarya</taxon>
        <taxon>Ascomycota</taxon>
        <taxon>Pezizomycotina</taxon>
        <taxon>Dothideomycetes</taxon>
        <taxon>Pleosporomycetidae</taxon>
        <taxon>Mytilinidiales</taxon>
        <taxon>Argynnaceae</taxon>
        <taxon>Lepidopterella</taxon>
    </lineage>
</organism>
<name>A0A8E2EFQ3_9PEZI</name>
<proteinExistence type="predicted"/>
<evidence type="ECO:0000313" key="1">
    <source>
        <dbReference type="EMBL" id="OCK83127.1"/>
    </source>
</evidence>
<dbReference type="PANTHER" id="PTHR13618:SF1">
    <property type="entry name" value="PROTEIN ROGDI HOMOLOG"/>
    <property type="match status" value="1"/>
</dbReference>
<dbReference type="Proteomes" id="UP000250266">
    <property type="component" value="Unassembled WGS sequence"/>
</dbReference>
<reference evidence="1 2" key="1">
    <citation type="journal article" date="2016" name="Nat. Commun.">
        <title>Ectomycorrhizal ecology is imprinted in the genome of the dominant symbiotic fungus Cenococcum geophilum.</title>
        <authorList>
            <consortium name="DOE Joint Genome Institute"/>
            <person name="Peter M."/>
            <person name="Kohler A."/>
            <person name="Ohm R.A."/>
            <person name="Kuo A."/>
            <person name="Krutzmann J."/>
            <person name="Morin E."/>
            <person name="Arend M."/>
            <person name="Barry K.W."/>
            <person name="Binder M."/>
            <person name="Choi C."/>
            <person name="Clum A."/>
            <person name="Copeland A."/>
            <person name="Grisel N."/>
            <person name="Haridas S."/>
            <person name="Kipfer T."/>
            <person name="LaButti K."/>
            <person name="Lindquist E."/>
            <person name="Lipzen A."/>
            <person name="Maire R."/>
            <person name="Meier B."/>
            <person name="Mihaltcheva S."/>
            <person name="Molinier V."/>
            <person name="Murat C."/>
            <person name="Poggeler S."/>
            <person name="Quandt C.A."/>
            <person name="Sperisen C."/>
            <person name="Tritt A."/>
            <person name="Tisserant E."/>
            <person name="Crous P.W."/>
            <person name="Henrissat B."/>
            <person name="Nehls U."/>
            <person name="Egli S."/>
            <person name="Spatafora J.W."/>
            <person name="Grigoriev I.V."/>
            <person name="Martin F.M."/>
        </authorList>
    </citation>
    <scope>NUCLEOTIDE SEQUENCE [LARGE SCALE GENOMIC DNA]</scope>
    <source>
        <strain evidence="1 2">CBS 459.81</strain>
    </source>
</reference>
<keyword evidence="2" id="KW-1185">Reference proteome</keyword>
<evidence type="ECO:0000313" key="2">
    <source>
        <dbReference type="Proteomes" id="UP000250266"/>
    </source>
</evidence>
<dbReference type="PANTHER" id="PTHR13618">
    <property type="entry name" value="LEUCINE ZIPPER CONTAINING TRANSCRIPTION FACTOR LZF1"/>
    <property type="match status" value="1"/>
</dbReference>
<dbReference type="GO" id="GO:0043291">
    <property type="term" value="C:RAVE complex"/>
    <property type="evidence" value="ECO:0007669"/>
    <property type="project" value="TreeGrafter"/>
</dbReference>
<dbReference type="InterPro" id="IPR028241">
    <property type="entry name" value="RAVE2/Rogdi"/>
</dbReference>
<dbReference type="EMBL" id="KV744868">
    <property type="protein sequence ID" value="OCK83127.1"/>
    <property type="molecule type" value="Genomic_DNA"/>
</dbReference>
<accession>A0A8E2EFQ3</accession>
<sequence>MSTAVWPPISSEQLLKEEAASQGCAPLPLARELEWLLAQLQESLHALKAGLEECAALLAPNENGSTLVLTSVRSESLKGLVTRIGTRIVKGNIKLRLSSLPPPRGSNSYELTISSAPQAPILVIEQLTSVRNLINDCLDVVDVTTWTGDAKNANFIAGQLQLLYDNIQEARQALRGYSDVQRPWWENPIDEQIFDPPLPPNVSFHLSIFDAALLLEIRTLEIHNAAEESHSGFSIRDRLAVALGGVRPPVHDEADRTFKYRGQEVRVKEKIRVESQDPALISAMAKLNALEHNVALSRKALNIVMGKDE</sequence>